<comment type="caution">
    <text evidence="3">The sequence shown here is derived from an EMBL/GenBank/DDBJ whole genome shotgun (WGS) entry which is preliminary data.</text>
</comment>
<protein>
    <recommendedName>
        <fullName evidence="5">Tyr recombinase domain-containing protein</fullName>
    </recommendedName>
</protein>
<dbReference type="PANTHER" id="PTHR30349">
    <property type="entry name" value="PHAGE INTEGRASE-RELATED"/>
    <property type="match status" value="1"/>
</dbReference>
<keyword evidence="4" id="KW-1185">Reference proteome</keyword>
<dbReference type="PANTHER" id="PTHR30349:SF41">
    <property type="entry name" value="INTEGRASE_RECOMBINASE PROTEIN MJ0367-RELATED"/>
    <property type="match status" value="1"/>
</dbReference>
<reference evidence="3" key="2">
    <citation type="submission" date="2021-08" db="EMBL/GenBank/DDBJ databases">
        <authorList>
            <person name="Eriksson T."/>
        </authorList>
    </citation>
    <scope>NUCLEOTIDE SEQUENCE</scope>
    <source>
        <strain evidence="3">Stoneville</strain>
        <tissue evidence="3">Whole head</tissue>
    </source>
</reference>
<evidence type="ECO:0000313" key="3">
    <source>
        <dbReference type="EMBL" id="KAH0817739.1"/>
    </source>
</evidence>
<dbReference type="GO" id="GO:0004190">
    <property type="term" value="F:aspartic-type endopeptidase activity"/>
    <property type="evidence" value="ECO:0007669"/>
    <property type="project" value="InterPro"/>
</dbReference>
<dbReference type="GO" id="GO:0003677">
    <property type="term" value="F:DNA binding"/>
    <property type="evidence" value="ECO:0007669"/>
    <property type="project" value="UniProtKB-KW"/>
</dbReference>
<dbReference type="PROSITE" id="PS00141">
    <property type="entry name" value="ASP_PROTEASE"/>
    <property type="match status" value="1"/>
</dbReference>
<dbReference type="InterPro" id="IPR001969">
    <property type="entry name" value="Aspartic_peptidase_AS"/>
</dbReference>
<dbReference type="GO" id="GO:0006508">
    <property type="term" value="P:proteolysis"/>
    <property type="evidence" value="ECO:0007669"/>
    <property type="project" value="InterPro"/>
</dbReference>
<keyword evidence="2" id="KW-0233">DNA recombination</keyword>
<gene>
    <name evidence="3" type="ORF">GEV33_005052</name>
</gene>
<dbReference type="Gene3D" id="1.10.443.10">
    <property type="entry name" value="Intergrase catalytic core"/>
    <property type="match status" value="2"/>
</dbReference>
<evidence type="ECO:0000313" key="4">
    <source>
        <dbReference type="Proteomes" id="UP000719412"/>
    </source>
</evidence>
<proteinExistence type="predicted"/>
<dbReference type="EMBL" id="JABDTM020018911">
    <property type="protein sequence ID" value="KAH0817739.1"/>
    <property type="molecule type" value="Genomic_DNA"/>
</dbReference>
<dbReference type="GO" id="GO:0006310">
    <property type="term" value="P:DNA recombination"/>
    <property type="evidence" value="ECO:0007669"/>
    <property type="project" value="UniProtKB-KW"/>
</dbReference>
<dbReference type="SUPFAM" id="SSF56349">
    <property type="entry name" value="DNA breaking-rejoining enzymes"/>
    <property type="match status" value="1"/>
</dbReference>
<name>A0A8J6HN82_TENMO</name>
<accession>A0A8J6HN82</accession>
<evidence type="ECO:0000256" key="1">
    <source>
        <dbReference type="ARBA" id="ARBA00023125"/>
    </source>
</evidence>
<dbReference type="GO" id="GO:0015074">
    <property type="term" value="P:DNA integration"/>
    <property type="evidence" value="ECO:0007669"/>
    <property type="project" value="InterPro"/>
</dbReference>
<dbReference type="InterPro" id="IPR013762">
    <property type="entry name" value="Integrase-like_cat_sf"/>
</dbReference>
<dbReference type="Proteomes" id="UP000719412">
    <property type="component" value="Unassembled WGS sequence"/>
</dbReference>
<evidence type="ECO:0008006" key="5">
    <source>
        <dbReference type="Google" id="ProtNLM"/>
    </source>
</evidence>
<organism evidence="3 4">
    <name type="scientific">Tenebrio molitor</name>
    <name type="common">Yellow mealworm beetle</name>
    <dbReference type="NCBI Taxonomy" id="7067"/>
    <lineage>
        <taxon>Eukaryota</taxon>
        <taxon>Metazoa</taxon>
        <taxon>Ecdysozoa</taxon>
        <taxon>Arthropoda</taxon>
        <taxon>Hexapoda</taxon>
        <taxon>Insecta</taxon>
        <taxon>Pterygota</taxon>
        <taxon>Neoptera</taxon>
        <taxon>Endopterygota</taxon>
        <taxon>Coleoptera</taxon>
        <taxon>Polyphaga</taxon>
        <taxon>Cucujiformia</taxon>
        <taxon>Tenebrionidae</taxon>
        <taxon>Tenebrio</taxon>
    </lineage>
</organism>
<dbReference type="AlphaFoldDB" id="A0A8J6HN82"/>
<dbReference type="InterPro" id="IPR050090">
    <property type="entry name" value="Tyrosine_recombinase_XerCD"/>
</dbReference>
<evidence type="ECO:0000256" key="2">
    <source>
        <dbReference type="ARBA" id="ARBA00023172"/>
    </source>
</evidence>
<dbReference type="InterPro" id="IPR011010">
    <property type="entry name" value="DNA_brk_join_enz"/>
</dbReference>
<sequence length="513" mass="59732">MAGIVEDQDKTEVFVPPAVLHEALDALNKVVPAKSKYSYEKEYAIFCEWRKRKQARGVDENIMLAYISERSKNAKPSSLWSYYSQLKKMLSVKENIDISRPKKSKAFTLEEMERFLDTASDDEYLLLKVVLIVGVFGGCRIGELVSMLVDHVDDRGSVIVVEIPDTKTHKEYTGHSFRRSSATLLADSGADITVVKRHGGWRSNSVVEGYIEDSLNNKIEISRKIINQSSTIIQNESALDLAACSSGSNAASSKLKKKPNDVIGELESIADDREKMLECMREGGISEWYGRLRRYTEKDWILAFANFLVIVAKGEREMKEMMKTLGKYVRKKKKLEVNLEKMKMMVFNKGKRKSENWEGRKIKRINKFKYLGYTFNERATNKAYQRDSEESKEGIEMRLEKRREKVESILMYGVEIRGWKEQEEVEKVQEKYLKGVLGVDGEMQDYIVREECKRNRLRVAEGKGEAWFEDKMDEREKCRILTQCWREKEKTRRRRRERNTIRETGMSVKKWKV</sequence>
<keyword evidence="1" id="KW-0238">DNA-binding</keyword>
<reference evidence="3" key="1">
    <citation type="journal article" date="2020" name="J Insects Food Feed">
        <title>The yellow mealworm (Tenebrio molitor) genome: a resource for the emerging insects as food and feed industry.</title>
        <authorList>
            <person name="Eriksson T."/>
            <person name="Andere A."/>
            <person name="Kelstrup H."/>
            <person name="Emery V."/>
            <person name="Picard C."/>
        </authorList>
    </citation>
    <scope>NUCLEOTIDE SEQUENCE</scope>
    <source>
        <strain evidence="3">Stoneville</strain>
        <tissue evidence="3">Whole head</tissue>
    </source>
</reference>